<reference evidence="1" key="1">
    <citation type="submission" date="2022-04" db="EMBL/GenBank/DDBJ databases">
        <title>Genome of the entomopathogenic fungus Entomophthora muscae.</title>
        <authorList>
            <person name="Elya C."/>
            <person name="Lovett B.R."/>
            <person name="Lee E."/>
            <person name="Macias A.M."/>
            <person name="Hajek A.E."/>
            <person name="De Bivort B.L."/>
            <person name="Kasson M.T."/>
            <person name="De Fine Licht H.H."/>
            <person name="Stajich J.E."/>
        </authorList>
    </citation>
    <scope>NUCLEOTIDE SEQUENCE</scope>
    <source>
        <strain evidence="1">Berkeley</strain>
    </source>
</reference>
<dbReference type="Proteomes" id="UP001165960">
    <property type="component" value="Unassembled WGS sequence"/>
</dbReference>
<organism evidence="1 2">
    <name type="scientific">Entomophthora muscae</name>
    <dbReference type="NCBI Taxonomy" id="34485"/>
    <lineage>
        <taxon>Eukaryota</taxon>
        <taxon>Fungi</taxon>
        <taxon>Fungi incertae sedis</taxon>
        <taxon>Zoopagomycota</taxon>
        <taxon>Entomophthoromycotina</taxon>
        <taxon>Entomophthoromycetes</taxon>
        <taxon>Entomophthorales</taxon>
        <taxon>Entomophthoraceae</taxon>
        <taxon>Entomophthora</taxon>
    </lineage>
</organism>
<accession>A0ACC2RXE2</accession>
<evidence type="ECO:0000313" key="2">
    <source>
        <dbReference type="Proteomes" id="UP001165960"/>
    </source>
</evidence>
<evidence type="ECO:0000313" key="1">
    <source>
        <dbReference type="EMBL" id="KAJ9054696.1"/>
    </source>
</evidence>
<gene>
    <name evidence="1" type="ORF">DSO57_1011486</name>
</gene>
<protein>
    <submittedName>
        <fullName evidence="1">Uncharacterized protein</fullName>
    </submittedName>
</protein>
<comment type="caution">
    <text evidence="1">The sequence shown here is derived from an EMBL/GenBank/DDBJ whole genome shotgun (WGS) entry which is preliminary data.</text>
</comment>
<proteinExistence type="predicted"/>
<keyword evidence="2" id="KW-1185">Reference proteome</keyword>
<dbReference type="EMBL" id="QTSX02006429">
    <property type="protein sequence ID" value="KAJ9054696.1"/>
    <property type="molecule type" value="Genomic_DNA"/>
</dbReference>
<sequence length="182" mass="19999">MTIPYSQSLAKIQLTLGTGGQEPHRSVATRGSTTPIDPPSQPLLAKNPCNYNIHKVETLDVLQVHSDTPVLQASHSLNKVTCLAYPFCFCGNTHKLLIDTRADYTMVDQAFADLQQLDRVPSRFKAVQVADSHRVTITHKTVTFSVRMGNVQVKLSGPIMAGLSHNVIAGLDWPPHNCPYIN</sequence>
<name>A0ACC2RXE2_9FUNG</name>